<sequence length="186" mass="19857">MIEVSSNTQFYITGNTLFERINFTMVGITQLRGGAIFSNLAQSYNLLEISSCIFTGFKTSKVGGALFFQFNNPAQHVLRNLTFSLCEAGDGGAIYAELYEGGKLTLSGSCSFTDCKATSVSGQGGGINASIQDMNSQLVLEDSITFKRCSGRRGGGLSLFIYNNGSFTMTGSCLFTYCNSNVYGGG</sequence>
<protein>
    <recommendedName>
        <fullName evidence="3">Right handed beta helix domain-containing protein</fullName>
    </recommendedName>
</protein>
<evidence type="ECO:0000313" key="1">
    <source>
        <dbReference type="EMBL" id="KAA6315537.1"/>
    </source>
</evidence>
<proteinExistence type="predicted"/>
<dbReference type="Proteomes" id="UP000324800">
    <property type="component" value="Unassembled WGS sequence"/>
</dbReference>
<reference evidence="1 2" key="1">
    <citation type="submission" date="2019-03" db="EMBL/GenBank/DDBJ databases">
        <title>Single cell metagenomics reveals metabolic interactions within the superorganism composed of flagellate Streblomastix strix and complex community of Bacteroidetes bacteria on its surface.</title>
        <authorList>
            <person name="Treitli S.C."/>
            <person name="Kolisko M."/>
            <person name="Husnik F."/>
            <person name="Keeling P."/>
            <person name="Hampl V."/>
        </authorList>
    </citation>
    <scope>NUCLEOTIDE SEQUENCE [LARGE SCALE GENOMIC DNA]</scope>
    <source>
        <strain evidence="1">ST1C</strain>
    </source>
</reference>
<evidence type="ECO:0000313" key="2">
    <source>
        <dbReference type="Proteomes" id="UP000324800"/>
    </source>
</evidence>
<gene>
    <name evidence="1" type="ORF">EZS28_055404</name>
</gene>
<dbReference type="EMBL" id="SNRW01047382">
    <property type="protein sequence ID" value="KAA6315537.1"/>
    <property type="molecule type" value="Genomic_DNA"/>
</dbReference>
<accession>A0A5J4Q1H9</accession>
<name>A0A5J4Q1H9_9EUKA</name>
<dbReference type="AlphaFoldDB" id="A0A5J4Q1H9"/>
<feature type="non-terminal residue" evidence="1">
    <location>
        <position position="186"/>
    </location>
</feature>
<organism evidence="1 2">
    <name type="scientific">Streblomastix strix</name>
    <dbReference type="NCBI Taxonomy" id="222440"/>
    <lineage>
        <taxon>Eukaryota</taxon>
        <taxon>Metamonada</taxon>
        <taxon>Preaxostyla</taxon>
        <taxon>Oxymonadida</taxon>
        <taxon>Streblomastigidae</taxon>
        <taxon>Streblomastix</taxon>
    </lineage>
</organism>
<evidence type="ECO:0008006" key="3">
    <source>
        <dbReference type="Google" id="ProtNLM"/>
    </source>
</evidence>
<comment type="caution">
    <text evidence="1">The sequence shown here is derived from an EMBL/GenBank/DDBJ whole genome shotgun (WGS) entry which is preliminary data.</text>
</comment>